<evidence type="ECO:0000256" key="1">
    <source>
        <dbReference type="SAM" id="MobiDB-lite"/>
    </source>
</evidence>
<dbReference type="KEGG" id="piv:NCTC13079_01546"/>
<feature type="region of interest" description="Disordered" evidence="1">
    <location>
        <begin position="686"/>
        <end position="713"/>
    </location>
</feature>
<feature type="compositionally biased region" description="Acidic residues" evidence="1">
    <location>
        <begin position="342"/>
        <end position="359"/>
    </location>
</feature>
<dbReference type="Proteomes" id="UP000269544">
    <property type="component" value="Chromosome"/>
</dbReference>
<dbReference type="OrthoDB" id="5389988at2"/>
<dbReference type="RefSeq" id="WP_126466232.1">
    <property type="nucleotide sequence ID" value="NZ_LR134523.1"/>
</dbReference>
<dbReference type="AlphaFoldDB" id="A0A3S4YWD0"/>
<reference evidence="2 3" key="1">
    <citation type="submission" date="2018-12" db="EMBL/GenBank/DDBJ databases">
        <authorList>
            <consortium name="Pathogen Informatics"/>
        </authorList>
    </citation>
    <scope>NUCLEOTIDE SEQUENCE [LARGE SCALE GENOMIC DNA]</scope>
    <source>
        <strain evidence="2 3">NCTC13079</strain>
    </source>
</reference>
<proteinExistence type="predicted"/>
<evidence type="ECO:0000313" key="2">
    <source>
        <dbReference type="EMBL" id="VEJ36341.1"/>
    </source>
</evidence>
<accession>A0A3S4YWD0</accession>
<name>A0A3S4YWD0_9FIRM</name>
<gene>
    <name evidence="2" type="ORF">NCTC13079_01546</name>
</gene>
<dbReference type="NCBIfam" id="TIGR01863">
    <property type="entry name" value="cas_Csd1"/>
    <property type="match status" value="1"/>
</dbReference>
<sequence length="713" mass="82954">MNPLYSLYRTYELAEKANMVDNHKETAEGASVLLPVYHDNKRSNGKDIIQILLDKEGKFLEASWVPEDVYIQFPVSEESIGRANGVLPHPLVDKLKYVSREMSEATAKRVSDTHHEAYREQLQDWLSYTATNPNAFLEKIGAYILHPDTDVLKDIMKSLYNKQIYSVDKQGAVHYLEDEKKKEWKAQEVFVTFAVIVEQAENDLEFNTTCTVTENTALHDNFIAYMDEKLKDKQKDYCDISGEYTYCVSKHRGLMGNAKVIGGSNRYEVYRGLYQSTDDLIRVGFKTSQKIHLMLKYLLENKDTGRRLRSGAYVVNWFSNDIENLTKFDPTAYQLSPKSGPDEEEDSDVFGDEEEDSDVSGDGKESSTLERIFAQLGSQNLGQSLTGNRKPDVEKWYNYFILLLEKTSNGRIAIKYFRKFSESEFIDILQYWNDTMNFPYYSYNNEKYRERVLPIFAIINTLYGEDTKKGYVVEGQRNKKITGNLMEDAVRCMMDRQPLPKELAMRAWANGKNRIAYKYHWQSQLYTDCIVLQKFRKDLPAHHKKYMKKEENFAMLDLKSKDRSYLYGRLLAVYDKIERDVLYSKKSAEGTEASKTSNEATRPTNAMKLWAAFIDRPSLIHLNLSKKIQPYMQSLRNTRPGSAQYYEIELTKLMNAIQEVQQKGQRESLDENFLFGYYGQMQEFYKKKPKNESEKNSKEVEQKIAAENVKEDK</sequence>
<protein>
    <submittedName>
        <fullName evidence="2">CRISPR-associated protein Cas8c/Csd1, subtype I-C/DVULG</fullName>
    </submittedName>
</protein>
<dbReference type="EMBL" id="LR134523">
    <property type="protein sequence ID" value="VEJ36341.1"/>
    <property type="molecule type" value="Genomic_DNA"/>
</dbReference>
<dbReference type="InterPro" id="IPR010144">
    <property type="entry name" value="CRISPR-assoc_prot_Csd1-typ"/>
</dbReference>
<evidence type="ECO:0000313" key="3">
    <source>
        <dbReference type="Proteomes" id="UP000269544"/>
    </source>
</evidence>
<keyword evidence="3" id="KW-1185">Reference proteome</keyword>
<organism evidence="2 3">
    <name type="scientific">Aedoeadaptatus ivorii</name>
    <dbReference type="NCBI Taxonomy" id="54006"/>
    <lineage>
        <taxon>Bacteria</taxon>
        <taxon>Bacillati</taxon>
        <taxon>Bacillota</taxon>
        <taxon>Tissierellia</taxon>
        <taxon>Tissierellales</taxon>
        <taxon>Peptoniphilaceae</taxon>
        <taxon>Aedoeadaptatus</taxon>
    </lineage>
</organism>
<dbReference type="Pfam" id="PF09709">
    <property type="entry name" value="Cas_Csd1"/>
    <property type="match status" value="1"/>
</dbReference>
<feature type="region of interest" description="Disordered" evidence="1">
    <location>
        <begin position="333"/>
        <end position="365"/>
    </location>
</feature>